<evidence type="ECO:0000256" key="2">
    <source>
        <dbReference type="ARBA" id="ARBA00022679"/>
    </source>
</evidence>
<sequence length="175" mass="19018">MFPCRQERHEVLLVGGAVRDLLLQRGEPKDYDILTSAQLKQVKALFRNARIIGQNFPICQLELPGLKLELSSMHTRPPRAWQPAAAAAAGGSAGVPADVAEHCLGAGAAPGRGRRSSVLPHMQQQQQSWAAARRANAAARDFTVNALLYDPFQAVLFDYVGGVADARQQLLRQGR</sequence>
<evidence type="ECO:0000259" key="4">
    <source>
        <dbReference type="Pfam" id="PF01743"/>
    </source>
</evidence>
<dbReference type="Proteomes" id="UP001244341">
    <property type="component" value="Chromosome 9b"/>
</dbReference>
<evidence type="ECO:0000256" key="3">
    <source>
        <dbReference type="RuleBase" id="RU003953"/>
    </source>
</evidence>
<gene>
    <name evidence="5" type="ORF">OEZ85_009838</name>
</gene>
<name>A0ABY8UE50_TETOB</name>
<dbReference type="InterPro" id="IPR052191">
    <property type="entry name" value="tRNA_ntf/polyA_polymerase_I"/>
</dbReference>
<keyword evidence="3" id="KW-0694">RNA-binding</keyword>
<dbReference type="PANTHER" id="PTHR43051:SF1">
    <property type="entry name" value="POLYNUCLEOTIDE ADENYLYLTRANSFERASE FAMILY PROTEIN"/>
    <property type="match status" value="1"/>
</dbReference>
<keyword evidence="2 3" id="KW-0808">Transferase</keyword>
<evidence type="ECO:0000313" key="6">
    <source>
        <dbReference type="Proteomes" id="UP001244341"/>
    </source>
</evidence>
<evidence type="ECO:0000313" key="5">
    <source>
        <dbReference type="EMBL" id="WIA18376.1"/>
    </source>
</evidence>
<dbReference type="Pfam" id="PF01743">
    <property type="entry name" value="PolyA_pol"/>
    <property type="match status" value="2"/>
</dbReference>
<proteinExistence type="inferred from homology"/>
<dbReference type="InterPro" id="IPR002646">
    <property type="entry name" value="PolA_pol_head_dom"/>
</dbReference>
<dbReference type="EMBL" id="CP126216">
    <property type="protein sequence ID" value="WIA18376.1"/>
    <property type="molecule type" value="Genomic_DNA"/>
</dbReference>
<accession>A0ABY8UE50</accession>
<protein>
    <recommendedName>
        <fullName evidence="4">Poly A polymerase head domain-containing protein</fullName>
    </recommendedName>
</protein>
<reference evidence="5 6" key="1">
    <citation type="submission" date="2023-05" db="EMBL/GenBank/DDBJ databases">
        <title>A 100% complete, gapless, phased diploid assembly of the Scenedesmus obliquus UTEX 3031 genome.</title>
        <authorList>
            <person name="Biondi T.C."/>
            <person name="Hanschen E.R."/>
            <person name="Kwon T."/>
            <person name="Eng W."/>
            <person name="Kruse C.P.S."/>
            <person name="Koehler S.I."/>
            <person name="Kunde Y."/>
            <person name="Gleasner C.D."/>
            <person name="You Mak K.T."/>
            <person name="Polle J."/>
            <person name="Hovde B.T."/>
            <person name="Starkenburg S.R."/>
        </authorList>
    </citation>
    <scope>NUCLEOTIDE SEQUENCE [LARGE SCALE GENOMIC DNA]</scope>
    <source>
        <strain evidence="5 6">DOE0152z</strain>
    </source>
</reference>
<feature type="domain" description="Poly A polymerase head" evidence="4">
    <location>
        <begin position="121"/>
        <end position="172"/>
    </location>
</feature>
<keyword evidence="6" id="KW-1185">Reference proteome</keyword>
<feature type="domain" description="Poly A polymerase head" evidence="4">
    <location>
        <begin position="13"/>
        <end position="74"/>
    </location>
</feature>
<comment type="similarity">
    <text evidence="1 3">Belongs to the tRNA nucleotidyltransferase/poly(A) polymerase family.</text>
</comment>
<dbReference type="Gene3D" id="3.30.460.10">
    <property type="entry name" value="Beta Polymerase, domain 2"/>
    <property type="match status" value="1"/>
</dbReference>
<organism evidence="5 6">
    <name type="scientific">Tetradesmus obliquus</name>
    <name type="common">Green alga</name>
    <name type="synonym">Acutodesmus obliquus</name>
    <dbReference type="NCBI Taxonomy" id="3088"/>
    <lineage>
        <taxon>Eukaryota</taxon>
        <taxon>Viridiplantae</taxon>
        <taxon>Chlorophyta</taxon>
        <taxon>core chlorophytes</taxon>
        <taxon>Chlorophyceae</taxon>
        <taxon>CS clade</taxon>
        <taxon>Sphaeropleales</taxon>
        <taxon>Scenedesmaceae</taxon>
        <taxon>Tetradesmus</taxon>
    </lineage>
</organism>
<dbReference type="SUPFAM" id="SSF81301">
    <property type="entry name" value="Nucleotidyltransferase"/>
    <property type="match status" value="2"/>
</dbReference>
<evidence type="ECO:0000256" key="1">
    <source>
        <dbReference type="ARBA" id="ARBA00007265"/>
    </source>
</evidence>
<dbReference type="InterPro" id="IPR043519">
    <property type="entry name" value="NT_sf"/>
</dbReference>
<dbReference type="PANTHER" id="PTHR43051">
    <property type="entry name" value="POLYNUCLEOTIDE ADENYLYLTRANSFERASE FAMILY PROTEIN"/>
    <property type="match status" value="1"/>
</dbReference>